<dbReference type="Proteomes" id="UP000094776">
    <property type="component" value="Chromosome 1"/>
</dbReference>
<name>A0A1B4PSZ5_BURCE</name>
<dbReference type="Pfam" id="PF18739">
    <property type="entry name" value="HEPN_Apea"/>
    <property type="match status" value="1"/>
</dbReference>
<dbReference type="AlphaFoldDB" id="A0A1B4PSZ5"/>
<feature type="domain" description="Apea-like HEPN" evidence="1">
    <location>
        <begin position="247"/>
        <end position="390"/>
    </location>
</feature>
<sequence>MPLTSPIPHSDTEYLLGVVQAIAENGKSYTLHGCKAYGFTIYADFLIVGNVLDDGFRSVSIRYSDISEWFMQWRRIEGKVGETLTWSELPQQISVDFEDGKRQFKLTTEYESDLTSKGEDHVLHEHIEFALEQTGGVLTLDDAKGKAMEVARLLSILIAHPVSIVDIHVQTVDTNRFHRLYFPTFRSVDRDTSDSTFVRSCFTQKHALDDRWQTIFQNYYRSPHRSVRWTRLAGMQRYEGFWEYKALGYISLLDSYVSHYAGRGKKSLTPPNPKKMSALEGELVQMSPKLGETTIKSILDAVNRMFSFSQEPKFPEKYQATIAATDADIVKIINIAERDFRLIKRVRDKIAHGDDIGLEDGDLEQIGTVVSRIELLLTYWAYIDFGLSKTDFLEGLNNPLCRLRRLSQIDEKHLARVSETAEFFQVSPEVFRTLSSRKGLGVFTCFLKGPNHEIEFSDHFQQKHLDWQNARHTGMSTFEQIFDVEAGIVRHVPHLFIECGDESIEFHGAYVFDKSRLSQG</sequence>
<dbReference type="EMBL" id="CP013443">
    <property type="protein sequence ID" value="AOK17064.1"/>
    <property type="molecule type" value="Genomic_DNA"/>
</dbReference>
<dbReference type="InterPro" id="IPR041229">
    <property type="entry name" value="HEPN_Apea"/>
</dbReference>
<gene>
    <name evidence="3" type="ORF">WT26_14265</name>
</gene>
<feature type="domain" description="ApeA N-terminal" evidence="2">
    <location>
        <begin position="17"/>
        <end position="219"/>
    </location>
</feature>
<dbReference type="InterPro" id="IPR041223">
    <property type="entry name" value="ApeA_NTD"/>
</dbReference>
<protein>
    <submittedName>
        <fullName evidence="3">Uncharacterized protein</fullName>
    </submittedName>
</protein>
<evidence type="ECO:0000259" key="2">
    <source>
        <dbReference type="Pfam" id="PF18862"/>
    </source>
</evidence>
<evidence type="ECO:0000313" key="3">
    <source>
        <dbReference type="EMBL" id="AOK17064.1"/>
    </source>
</evidence>
<accession>A0A1B4PSZ5</accession>
<evidence type="ECO:0000259" key="1">
    <source>
        <dbReference type="Pfam" id="PF18739"/>
    </source>
</evidence>
<dbReference type="Pfam" id="PF18862">
    <property type="entry name" value="ApeA_NTD1"/>
    <property type="match status" value="1"/>
</dbReference>
<evidence type="ECO:0000313" key="4">
    <source>
        <dbReference type="Proteomes" id="UP000094776"/>
    </source>
</evidence>
<reference evidence="3 4" key="1">
    <citation type="submission" date="2015-12" db="EMBL/GenBank/DDBJ databases">
        <title>Diversity of Burkholderia near neighbor genomes.</title>
        <authorList>
            <person name="Sahl J."/>
            <person name="Wagner D."/>
            <person name="Keim P."/>
        </authorList>
    </citation>
    <scope>NUCLEOTIDE SEQUENCE [LARGE SCALE GENOMIC DNA]</scope>
    <source>
        <strain evidence="3 4">MSMB1184WGS</strain>
    </source>
</reference>
<proteinExistence type="predicted"/>
<organism evidence="3 4">
    <name type="scientific">Burkholderia cepacia</name>
    <name type="common">Pseudomonas cepacia</name>
    <dbReference type="NCBI Taxonomy" id="292"/>
    <lineage>
        <taxon>Bacteria</taxon>
        <taxon>Pseudomonadati</taxon>
        <taxon>Pseudomonadota</taxon>
        <taxon>Betaproteobacteria</taxon>
        <taxon>Burkholderiales</taxon>
        <taxon>Burkholderiaceae</taxon>
        <taxon>Burkholderia</taxon>
        <taxon>Burkholderia cepacia complex</taxon>
    </lineage>
</organism>